<protein>
    <submittedName>
        <fullName evidence="1">Uncharacterized protein</fullName>
    </submittedName>
</protein>
<dbReference type="Proteomes" id="UP001303889">
    <property type="component" value="Unassembled WGS sequence"/>
</dbReference>
<accession>A0AAN6MH84</accession>
<organism evidence="1 2">
    <name type="scientific">Staphylotrichum tortipilum</name>
    <dbReference type="NCBI Taxonomy" id="2831512"/>
    <lineage>
        <taxon>Eukaryota</taxon>
        <taxon>Fungi</taxon>
        <taxon>Dikarya</taxon>
        <taxon>Ascomycota</taxon>
        <taxon>Pezizomycotina</taxon>
        <taxon>Sordariomycetes</taxon>
        <taxon>Sordariomycetidae</taxon>
        <taxon>Sordariales</taxon>
        <taxon>Chaetomiaceae</taxon>
        <taxon>Staphylotrichum</taxon>
    </lineage>
</organism>
<dbReference type="AlphaFoldDB" id="A0AAN6MH84"/>
<gene>
    <name evidence="1" type="ORF">C8A05DRAFT_17750</name>
</gene>
<dbReference type="PANTHER" id="PTHR38797">
    <property type="entry name" value="NUCLEAR PORE COMPLEX PROTEIN NUP85-RELATED"/>
    <property type="match status" value="1"/>
</dbReference>
<keyword evidence="2" id="KW-1185">Reference proteome</keyword>
<feature type="non-terminal residue" evidence="1">
    <location>
        <position position="1"/>
    </location>
</feature>
<proteinExistence type="predicted"/>
<reference evidence="1" key="2">
    <citation type="submission" date="2023-05" db="EMBL/GenBank/DDBJ databases">
        <authorList>
            <consortium name="Lawrence Berkeley National Laboratory"/>
            <person name="Steindorff A."/>
            <person name="Hensen N."/>
            <person name="Bonometti L."/>
            <person name="Westerberg I."/>
            <person name="Brannstrom I.O."/>
            <person name="Guillou S."/>
            <person name="Cros-Aarteil S."/>
            <person name="Calhoun S."/>
            <person name="Haridas S."/>
            <person name="Kuo A."/>
            <person name="Mondo S."/>
            <person name="Pangilinan J."/>
            <person name="Riley R."/>
            <person name="Labutti K."/>
            <person name="Andreopoulos B."/>
            <person name="Lipzen A."/>
            <person name="Chen C."/>
            <person name="Yanf M."/>
            <person name="Daum C."/>
            <person name="Ng V."/>
            <person name="Clum A."/>
            <person name="Ohm R."/>
            <person name="Martin F."/>
            <person name="Silar P."/>
            <person name="Natvig D."/>
            <person name="Lalanne C."/>
            <person name="Gautier V."/>
            <person name="Ament-Velasquez S.L."/>
            <person name="Kruys A."/>
            <person name="Hutchinson M.I."/>
            <person name="Powell A.J."/>
            <person name="Barry K."/>
            <person name="Miller A.N."/>
            <person name="Grigoriev I.V."/>
            <person name="Debuchy R."/>
            <person name="Gladieux P."/>
            <person name="Thoren M.H."/>
            <person name="Johannesson H."/>
        </authorList>
    </citation>
    <scope>NUCLEOTIDE SEQUENCE</scope>
    <source>
        <strain evidence="1">CBS 103.79</strain>
    </source>
</reference>
<dbReference type="Pfam" id="PF12311">
    <property type="entry name" value="DUF3632"/>
    <property type="match status" value="1"/>
</dbReference>
<reference evidence="1" key="1">
    <citation type="journal article" date="2023" name="Mol. Phylogenet. Evol.">
        <title>Genome-scale phylogeny and comparative genomics of the fungal order Sordariales.</title>
        <authorList>
            <person name="Hensen N."/>
            <person name="Bonometti L."/>
            <person name="Westerberg I."/>
            <person name="Brannstrom I.O."/>
            <person name="Guillou S."/>
            <person name="Cros-Aarteil S."/>
            <person name="Calhoun S."/>
            <person name="Haridas S."/>
            <person name="Kuo A."/>
            <person name="Mondo S."/>
            <person name="Pangilinan J."/>
            <person name="Riley R."/>
            <person name="LaButti K."/>
            <person name="Andreopoulos B."/>
            <person name="Lipzen A."/>
            <person name="Chen C."/>
            <person name="Yan M."/>
            <person name="Daum C."/>
            <person name="Ng V."/>
            <person name="Clum A."/>
            <person name="Steindorff A."/>
            <person name="Ohm R.A."/>
            <person name="Martin F."/>
            <person name="Silar P."/>
            <person name="Natvig D.O."/>
            <person name="Lalanne C."/>
            <person name="Gautier V."/>
            <person name="Ament-Velasquez S.L."/>
            <person name="Kruys A."/>
            <person name="Hutchinson M.I."/>
            <person name="Powell A.J."/>
            <person name="Barry K."/>
            <person name="Miller A.N."/>
            <person name="Grigoriev I.V."/>
            <person name="Debuchy R."/>
            <person name="Gladieux P."/>
            <person name="Hiltunen Thoren M."/>
            <person name="Johannesson H."/>
        </authorList>
    </citation>
    <scope>NUCLEOTIDE SEQUENCE</scope>
    <source>
        <strain evidence="1">CBS 103.79</strain>
    </source>
</reference>
<comment type="caution">
    <text evidence="1">The sequence shown here is derived from an EMBL/GenBank/DDBJ whole genome shotgun (WGS) entry which is preliminary data.</text>
</comment>
<dbReference type="InterPro" id="IPR053204">
    <property type="entry name" value="Oxopyrrolidines_Biosynth-assoc"/>
</dbReference>
<dbReference type="EMBL" id="MU855728">
    <property type="protein sequence ID" value="KAK3899888.1"/>
    <property type="molecule type" value="Genomic_DNA"/>
</dbReference>
<dbReference type="InterPro" id="IPR022085">
    <property type="entry name" value="OpdG"/>
</dbReference>
<evidence type="ECO:0000313" key="2">
    <source>
        <dbReference type="Proteomes" id="UP001303889"/>
    </source>
</evidence>
<name>A0AAN6MH84_9PEZI</name>
<evidence type="ECO:0000313" key="1">
    <source>
        <dbReference type="EMBL" id="KAK3899888.1"/>
    </source>
</evidence>
<sequence>GGEVWGGLPCWGWVVRDGWNFDPADPTATPEQRASWENTTGFLAQLTVRSARDGSSGLPGFPLYALWAMRDATEEDADKTSQTAARLAALWVRYAGEELWRLSVAGQTFPERTAIPGGRYSADREWRGFSEDRWAVWKAGLEAALGSYGEGDDLIQAAVERMGELERKG</sequence>